<sequence>MVLLLRKLVEGYNYVFYDLQDARTRDWWPNLIALLIILTSYYYFCISLGPRIMKHRKPYELKNVMLLYNSFQVIISIYMLFKGISHIKWNFLYCKPVDYSENLELKEQHFLAWIYLIVKFIDLLDTVFFVLRKKFGQISGLHLYHHTLMPAAIYIGFKYYPNGHGVFMGLINTFVHIIMYTYYLIAGLGPKFQKYLWWKRYVTVLQLVQFVLIFLQNLAPLLIGCDYPKWVNIGLCINSALFVYLFGSFYRENYVKKDRMNNGCFEKKNK</sequence>
<organism evidence="1 2">
    <name type="scientific">Dendrolimus kikuchii</name>
    <dbReference type="NCBI Taxonomy" id="765133"/>
    <lineage>
        <taxon>Eukaryota</taxon>
        <taxon>Metazoa</taxon>
        <taxon>Ecdysozoa</taxon>
        <taxon>Arthropoda</taxon>
        <taxon>Hexapoda</taxon>
        <taxon>Insecta</taxon>
        <taxon>Pterygota</taxon>
        <taxon>Neoptera</taxon>
        <taxon>Endopterygota</taxon>
        <taxon>Lepidoptera</taxon>
        <taxon>Glossata</taxon>
        <taxon>Ditrysia</taxon>
        <taxon>Bombycoidea</taxon>
        <taxon>Lasiocampidae</taxon>
        <taxon>Dendrolimus</taxon>
    </lineage>
</organism>
<gene>
    <name evidence="1" type="ORF">K1T71_004729</name>
</gene>
<proteinExistence type="predicted"/>
<comment type="caution">
    <text evidence="1">The sequence shown here is derived from an EMBL/GenBank/DDBJ whole genome shotgun (WGS) entry which is preliminary data.</text>
</comment>
<keyword evidence="2" id="KW-1185">Reference proteome</keyword>
<protein>
    <submittedName>
        <fullName evidence="1">Uncharacterized protein</fullName>
    </submittedName>
</protein>
<evidence type="ECO:0000313" key="1">
    <source>
        <dbReference type="EMBL" id="KAJ0180138.1"/>
    </source>
</evidence>
<dbReference type="Proteomes" id="UP000824533">
    <property type="component" value="Linkage Group LG07"/>
</dbReference>
<accession>A0ACC1D899</accession>
<dbReference type="EMBL" id="CM034393">
    <property type="protein sequence ID" value="KAJ0180138.1"/>
    <property type="molecule type" value="Genomic_DNA"/>
</dbReference>
<name>A0ACC1D899_9NEOP</name>
<evidence type="ECO:0000313" key="2">
    <source>
        <dbReference type="Proteomes" id="UP000824533"/>
    </source>
</evidence>
<reference evidence="1 2" key="1">
    <citation type="journal article" date="2021" name="Front. Genet.">
        <title>Chromosome-Level Genome Assembly Reveals Significant Gene Expansion in the Toll and IMD Signaling Pathways of Dendrolimus kikuchii.</title>
        <authorList>
            <person name="Zhou J."/>
            <person name="Wu P."/>
            <person name="Xiong Z."/>
            <person name="Liu N."/>
            <person name="Zhao N."/>
            <person name="Ji M."/>
            <person name="Qiu Y."/>
            <person name="Yang B."/>
        </authorList>
    </citation>
    <scope>NUCLEOTIDE SEQUENCE [LARGE SCALE GENOMIC DNA]</scope>
    <source>
        <strain evidence="1">Ann1</strain>
    </source>
</reference>